<dbReference type="Proteomes" id="UP000016922">
    <property type="component" value="Unassembled WGS sequence"/>
</dbReference>
<dbReference type="RefSeq" id="XP_008079810.1">
    <property type="nucleotide sequence ID" value="XM_008081619.1"/>
</dbReference>
<dbReference type="HOGENOM" id="CLU_953317_0_0_1"/>
<evidence type="ECO:0000313" key="2">
    <source>
        <dbReference type="Proteomes" id="UP000016922"/>
    </source>
</evidence>
<keyword evidence="2" id="KW-1185">Reference proteome</keyword>
<sequence>MYTSFAVHPTKFVLPIRDTAIWHLASKEPAHRNGTPKQNRKYTDAEVEGLFATVLASILGATKSKLHLDAEILGMTYPGYLRDSEYLSHFVNAAIQTLPGIEDGTFMWPHIHSARKASQLDNAKSLGYPIGTNVDRKGSLLLHFDYQSSQLEVSIASVGVMITIVEGSFRIRDFGGMEQDASQEKLGDLATGIRGLIKDELSNTLGLPSQMSDFRGTVFSGDAPASEYDKIRDLIIKAVPEFSDRFVSIDEPMWAGAVGAARLARLRKLYPDDFQIEDRCYGDFDQFPHDEL</sequence>
<dbReference type="eggNOG" id="ENOG502SXXG">
    <property type="taxonomic scope" value="Eukaryota"/>
</dbReference>
<accession>S3E427</accession>
<dbReference type="GeneID" id="19465259"/>
<gene>
    <name evidence="1" type="ORF">GLAREA_06205</name>
</gene>
<proteinExistence type="predicted"/>
<dbReference type="OrthoDB" id="3547900at2759"/>
<dbReference type="KEGG" id="glz:GLAREA_06205"/>
<reference evidence="1 2" key="1">
    <citation type="journal article" date="2013" name="BMC Genomics">
        <title>Genomics-driven discovery of the pneumocandin biosynthetic gene cluster in the fungus Glarea lozoyensis.</title>
        <authorList>
            <person name="Chen L."/>
            <person name="Yue Q."/>
            <person name="Zhang X."/>
            <person name="Xiang M."/>
            <person name="Wang C."/>
            <person name="Li S."/>
            <person name="Che Y."/>
            <person name="Ortiz-Lopez F.J."/>
            <person name="Bills G.F."/>
            <person name="Liu X."/>
            <person name="An Z."/>
        </authorList>
    </citation>
    <scope>NUCLEOTIDE SEQUENCE [LARGE SCALE GENOMIC DNA]</scope>
    <source>
        <strain evidence="2">ATCC 20868 / MF5171</strain>
    </source>
</reference>
<organism evidence="1 2">
    <name type="scientific">Glarea lozoyensis (strain ATCC 20868 / MF5171)</name>
    <dbReference type="NCBI Taxonomy" id="1116229"/>
    <lineage>
        <taxon>Eukaryota</taxon>
        <taxon>Fungi</taxon>
        <taxon>Dikarya</taxon>
        <taxon>Ascomycota</taxon>
        <taxon>Pezizomycotina</taxon>
        <taxon>Leotiomycetes</taxon>
        <taxon>Helotiales</taxon>
        <taxon>Helotiaceae</taxon>
        <taxon>Glarea</taxon>
    </lineage>
</organism>
<evidence type="ECO:0000313" key="1">
    <source>
        <dbReference type="EMBL" id="EPE33193.1"/>
    </source>
</evidence>
<name>S3E427_GLAL2</name>
<protein>
    <submittedName>
        <fullName evidence="1">Uncharacterized protein</fullName>
    </submittedName>
</protein>
<dbReference type="AlphaFoldDB" id="S3E427"/>
<dbReference type="EMBL" id="KE145358">
    <property type="protein sequence ID" value="EPE33193.1"/>
    <property type="molecule type" value="Genomic_DNA"/>
</dbReference>